<dbReference type="Proteomes" id="UP000000378">
    <property type="component" value="Chromosome"/>
</dbReference>
<dbReference type="Gene3D" id="1.10.12.10">
    <property type="entry name" value="Lyase 2-enoyl-coa Hydratase, Chain A, domain 2"/>
    <property type="match status" value="1"/>
</dbReference>
<dbReference type="PANTHER" id="PTHR43802">
    <property type="entry name" value="ENOYL-COA HYDRATASE"/>
    <property type="match status" value="1"/>
</dbReference>
<dbReference type="CDD" id="cd06558">
    <property type="entry name" value="crotonase-like"/>
    <property type="match status" value="1"/>
</dbReference>
<dbReference type="InterPro" id="IPR014748">
    <property type="entry name" value="Enoyl-CoA_hydra_C"/>
</dbReference>
<dbReference type="AlphaFoldDB" id="D7CKN9"/>
<comment type="similarity">
    <text evidence="1">Belongs to the enoyl-CoA hydratase/isomerase family.</text>
</comment>
<protein>
    <submittedName>
        <fullName evidence="2">Enoyl-CoA hydratase/isomerase</fullName>
    </submittedName>
</protein>
<accession>D7CKN9</accession>
<gene>
    <name evidence="2" type="ordered locus">Slip_0490</name>
</gene>
<dbReference type="EMBL" id="CP002048">
    <property type="protein sequence ID" value="ADI01274.1"/>
    <property type="molecule type" value="Genomic_DNA"/>
</dbReference>
<organism evidence="2 3">
    <name type="scientific">Syntrophothermus lipocalidus (strain DSM 12680 / TGB-C1)</name>
    <dbReference type="NCBI Taxonomy" id="643648"/>
    <lineage>
        <taxon>Bacteria</taxon>
        <taxon>Bacillati</taxon>
        <taxon>Bacillota</taxon>
        <taxon>Clostridia</taxon>
        <taxon>Eubacteriales</taxon>
        <taxon>Syntrophomonadaceae</taxon>
        <taxon>Syntrophothermus</taxon>
    </lineage>
</organism>
<dbReference type="HOGENOM" id="CLU_009834_7_2_9"/>
<evidence type="ECO:0000256" key="1">
    <source>
        <dbReference type="ARBA" id="ARBA00005254"/>
    </source>
</evidence>
<sequence>MRTVEFTKVKYKKSGCVAEITLDNPKRLNSVDLAMLQELRSMLSACEEDKEVKVIVLSGEGNSFCAGADLQSIMEAGPDDIPFLIKNMARVAGDAAIKIRHIEKPVIASLKGVAAGAGLNLALVSDFRIAADNCRFIQAFVNVGLIPDAGGTFILNRLIGVGKATELIMTGRTITSEEARAMGLLTKVVPLDDLEHETLKLAEDLAKAPGEAIRRMKTLMNRYVFSDFETYVENEVEYQFECAKTQDFLEGVNAFLEKRKPRFVSK</sequence>
<dbReference type="SUPFAM" id="SSF52096">
    <property type="entry name" value="ClpP/crotonase"/>
    <property type="match status" value="1"/>
</dbReference>
<dbReference type="KEGG" id="slp:Slip_0490"/>
<name>D7CKN9_SYNLT</name>
<evidence type="ECO:0000313" key="3">
    <source>
        <dbReference type="Proteomes" id="UP000000378"/>
    </source>
</evidence>
<dbReference type="InterPro" id="IPR029045">
    <property type="entry name" value="ClpP/crotonase-like_dom_sf"/>
</dbReference>
<dbReference type="Gene3D" id="3.90.226.10">
    <property type="entry name" value="2-enoyl-CoA Hydratase, Chain A, domain 1"/>
    <property type="match status" value="1"/>
</dbReference>
<dbReference type="RefSeq" id="WP_013174676.1">
    <property type="nucleotide sequence ID" value="NC_014220.1"/>
</dbReference>
<dbReference type="eggNOG" id="COG1024">
    <property type="taxonomic scope" value="Bacteria"/>
</dbReference>
<dbReference type="PANTHER" id="PTHR43802:SF1">
    <property type="entry name" value="IP11341P-RELATED"/>
    <property type="match status" value="1"/>
</dbReference>
<dbReference type="GO" id="GO:0003824">
    <property type="term" value="F:catalytic activity"/>
    <property type="evidence" value="ECO:0007669"/>
    <property type="project" value="UniProtKB-ARBA"/>
</dbReference>
<proteinExistence type="inferred from homology"/>
<dbReference type="InterPro" id="IPR001753">
    <property type="entry name" value="Enoyl-CoA_hydra/iso"/>
</dbReference>
<reference evidence="3" key="1">
    <citation type="journal article" date="2010" name="Stand. Genomic Sci.">
        <title>Complete genome sequence of Syntrophothermus lipocalidus type strain (TGB-C1T).</title>
        <authorList>
            <consortium name="US DOE Joint Genome Institute (JGI-PGF)"/>
            <person name="Djao O."/>
            <person name="Zhang X."/>
            <person name="Lucas S."/>
            <person name="Lapidus A."/>
            <person name="Glavina Del Rio T."/>
            <person name="Nolan M."/>
            <person name="Tice H."/>
            <person name="Cheng J."/>
            <person name="Han C."/>
            <person name="Tapia R."/>
            <person name="Goodwin L."/>
            <person name="Pitluck S."/>
            <person name="Liolios K."/>
            <person name="Ivanova N."/>
            <person name="Mavromatis K."/>
            <person name="Mikhailova N."/>
            <person name="Ovchinnikova G."/>
            <person name="Pati A."/>
            <person name="Brambilla E."/>
            <person name="Chen A."/>
            <person name="Palaniappan K."/>
            <person name="Land M."/>
            <person name="Hauser L."/>
            <person name="Chang Y."/>
            <person name="Jeffries C."/>
            <person name="Rohde M."/>
            <person name="Sikorski J."/>
            <person name="Spring S."/>
            <person name="Goker M."/>
            <person name="Detter J."/>
            <person name="Woyke T."/>
            <person name="Bristow J."/>
            <person name="Eisen J."/>
            <person name="Markowitz V."/>
            <person name="Hugenholtz P."/>
            <person name="Kyrpides N."/>
            <person name="Klenk H."/>
        </authorList>
    </citation>
    <scope>NUCLEOTIDE SEQUENCE [LARGE SCALE GENOMIC DNA]</scope>
    <source>
        <strain evidence="3">DSM 12680 / TGB-C1</strain>
    </source>
</reference>
<evidence type="ECO:0000313" key="2">
    <source>
        <dbReference type="EMBL" id="ADI01274.1"/>
    </source>
</evidence>
<dbReference type="Pfam" id="PF00378">
    <property type="entry name" value="ECH_1"/>
    <property type="match status" value="1"/>
</dbReference>
<reference evidence="2 3" key="2">
    <citation type="journal article" date="2010" name="Stand. Genomic Sci.">
        <title>Complete genome sequence of Syntrophothermus lipocalidus type strain (TGB-C1).</title>
        <authorList>
            <person name="Djao O.D."/>
            <person name="Zhang X."/>
            <person name="Lucas S."/>
            <person name="Lapidus A."/>
            <person name="Del Rio T.G."/>
            <person name="Nolan M."/>
            <person name="Tice H."/>
            <person name="Cheng J.F."/>
            <person name="Han C."/>
            <person name="Tapia R."/>
            <person name="Goodwin L."/>
            <person name="Pitluck S."/>
            <person name="Liolios K."/>
            <person name="Ivanova N."/>
            <person name="Mavromatis K."/>
            <person name="Mikhailova N."/>
            <person name="Ovchinnikova G."/>
            <person name="Pati A."/>
            <person name="Brambilla E."/>
            <person name="Chen A."/>
            <person name="Palaniappan K."/>
            <person name="Land M."/>
            <person name="Hauser L."/>
            <person name="Chang Y.J."/>
            <person name="Jeffries C.D."/>
            <person name="Rohde M."/>
            <person name="Sikorski J."/>
            <person name="Spring S."/>
            <person name="Goker M."/>
            <person name="Detter J.C."/>
            <person name="Woyke T."/>
            <person name="Bristow J."/>
            <person name="Eisen J.A."/>
            <person name="Markowitz V."/>
            <person name="Hugenholtz P."/>
            <person name="Kyrpides N.C."/>
            <person name="Klenk H.P."/>
        </authorList>
    </citation>
    <scope>NUCLEOTIDE SEQUENCE [LARGE SCALE GENOMIC DNA]</scope>
    <source>
        <strain evidence="3">DSM 12680 / TGB-C1</strain>
    </source>
</reference>
<dbReference type="STRING" id="643648.Slip_0490"/>
<keyword evidence="3" id="KW-1185">Reference proteome</keyword>